<keyword evidence="5" id="KW-0686">Riboflavin biosynthesis</keyword>
<evidence type="ECO:0000256" key="1">
    <source>
        <dbReference type="ARBA" id="ARBA00002803"/>
    </source>
</evidence>
<dbReference type="GO" id="GO:0009231">
    <property type="term" value="P:riboflavin biosynthetic process"/>
    <property type="evidence" value="ECO:0000318"/>
    <property type="project" value="GO_Central"/>
</dbReference>
<feature type="transmembrane region" description="Helical" evidence="10">
    <location>
        <begin position="382"/>
        <end position="401"/>
    </location>
</feature>
<protein>
    <recommendedName>
        <fullName evidence="4">Riboflavin synthase</fullName>
        <ecNumber evidence="3">2.5.1.9</ecNumber>
    </recommendedName>
</protein>
<dbReference type="GO" id="GO:0004746">
    <property type="term" value="F:riboflavin synthase activity"/>
    <property type="evidence" value="ECO:0000318"/>
    <property type="project" value="GO_Central"/>
</dbReference>
<reference evidence="12" key="2">
    <citation type="submission" date="2019-01" db="UniProtKB">
        <authorList>
            <consortium name="EnsemblPlants"/>
        </authorList>
    </citation>
    <scope>IDENTIFICATION</scope>
    <source>
        <strain evidence="12">cv. Heinz 1706</strain>
    </source>
</reference>
<dbReference type="PANTHER" id="PTHR21098:SF0">
    <property type="entry name" value="RIBOFLAVIN SYNTHASE"/>
    <property type="match status" value="1"/>
</dbReference>
<keyword evidence="10" id="KW-0812">Transmembrane</keyword>
<evidence type="ECO:0000256" key="6">
    <source>
        <dbReference type="ARBA" id="ARBA00022679"/>
    </source>
</evidence>
<dbReference type="CDD" id="cd00402">
    <property type="entry name" value="Riboflavin_synthase_like"/>
    <property type="match status" value="1"/>
</dbReference>
<dbReference type="PROSITE" id="PS51177">
    <property type="entry name" value="LUMAZINE_BIND"/>
    <property type="match status" value="2"/>
</dbReference>
<feature type="transmembrane region" description="Helical" evidence="10">
    <location>
        <begin position="354"/>
        <end position="376"/>
    </location>
</feature>
<organism evidence="12">
    <name type="scientific">Solanum lycopersicum</name>
    <name type="common">Tomato</name>
    <name type="synonym">Lycopersicon esculentum</name>
    <dbReference type="NCBI Taxonomy" id="4081"/>
    <lineage>
        <taxon>Eukaryota</taxon>
        <taxon>Viridiplantae</taxon>
        <taxon>Streptophyta</taxon>
        <taxon>Embryophyta</taxon>
        <taxon>Tracheophyta</taxon>
        <taxon>Spermatophyta</taxon>
        <taxon>Magnoliopsida</taxon>
        <taxon>eudicotyledons</taxon>
        <taxon>Gunneridae</taxon>
        <taxon>Pentapetalae</taxon>
        <taxon>asterids</taxon>
        <taxon>lamiids</taxon>
        <taxon>Solanales</taxon>
        <taxon>Solanaceae</taxon>
        <taxon>Solanoideae</taxon>
        <taxon>Solaneae</taxon>
        <taxon>Solanum</taxon>
        <taxon>Solanum subgen. Lycopersicon</taxon>
    </lineage>
</organism>
<evidence type="ECO:0000313" key="13">
    <source>
        <dbReference type="Proteomes" id="UP000004994"/>
    </source>
</evidence>
<dbReference type="InterPro" id="IPR023366">
    <property type="entry name" value="ATP_synth_asu-like_sf"/>
</dbReference>
<sequence length="448" mass="49382">MATISFKFASPSKPSNPSIAPKNPTIFNLLPTPSNPQLKRAFFLKSPAISPIFIRALKPQQCRSSSTPITSLFTGIVEEMGQIKQLGYDKPDSFTMKIQAKLILEDINLGDSISVNGTCLTVAEFDTQKLEFSVGLAPETLRKTSLIELEQGSLVNLERALRPSTRMGGHFVQGHVDGTGEIVELKTEGDSLWVKVKTAKEILRYIVPKGFIAVDGTSLTVVDVVDEEGCFNFMLVAYTQQNVVIPLKKVGQKVNLEVDILGKDAAFPIVSSWVMRSFIGCTASWFRSSFVSIKLFPSSYFLFIAVPPYPCFTAMAVWQFMFLPVHVLPILVLFEKPISESSMYSKTSPSSSVLTPLIRVVSVVRFKVAAVGFLITVHTSELFSSVLPAFWGIMIEMFSYISIIAQQQVSDGVNSGVITSRDVRVGEEAAKITQEEVLLVEPQFPHAY</sequence>
<dbReference type="SUPFAM" id="SSF63380">
    <property type="entry name" value="Riboflavin synthase domain-like"/>
    <property type="match status" value="2"/>
</dbReference>
<dbReference type="InterPro" id="IPR001783">
    <property type="entry name" value="Lumazine-bd"/>
</dbReference>
<evidence type="ECO:0000256" key="2">
    <source>
        <dbReference type="ARBA" id="ARBA00004887"/>
    </source>
</evidence>
<evidence type="ECO:0000256" key="8">
    <source>
        <dbReference type="PROSITE-ProRule" id="PRU00524"/>
    </source>
</evidence>
<dbReference type="Gene3D" id="2.40.30.20">
    <property type="match status" value="2"/>
</dbReference>
<evidence type="ECO:0000259" key="11">
    <source>
        <dbReference type="PROSITE" id="PS51177"/>
    </source>
</evidence>
<evidence type="ECO:0000256" key="5">
    <source>
        <dbReference type="ARBA" id="ARBA00022619"/>
    </source>
</evidence>
<dbReference type="InterPro" id="IPR026017">
    <property type="entry name" value="Lumazine-bd_dom"/>
</dbReference>
<feature type="domain" description="Lumazine-binding" evidence="11">
    <location>
        <begin position="72"/>
        <end position="170"/>
    </location>
</feature>
<proteinExistence type="predicted"/>
<dbReference type="PaxDb" id="4081-Solyc07g054190.2.1"/>
<evidence type="ECO:0000313" key="12">
    <source>
        <dbReference type="EnsemblPlants" id="Solyc07g054190.3.1"/>
    </source>
</evidence>
<evidence type="ECO:0000256" key="9">
    <source>
        <dbReference type="SAM" id="MobiDB-lite"/>
    </source>
</evidence>
<dbReference type="STRING" id="4081.A0A3Q7HFI3"/>
<dbReference type="InterPro" id="IPR017938">
    <property type="entry name" value="Riboflavin_synthase-like_b-brl"/>
</dbReference>
<evidence type="ECO:0000256" key="4">
    <source>
        <dbReference type="ARBA" id="ARBA00013950"/>
    </source>
</evidence>
<feature type="domain" description="Lumazine-binding" evidence="11">
    <location>
        <begin position="171"/>
        <end position="269"/>
    </location>
</feature>
<comment type="function">
    <text evidence="1">Catalyzes the dismutation of two molecules of 6,7-dimethyl-8-ribityllumazine, resulting in the formation of riboflavin and 5-amino-6-(D-ribitylamino)uracil.</text>
</comment>
<keyword evidence="13" id="KW-1185">Reference proteome</keyword>
<feature type="repeat" description="Lumazine-binding" evidence="8">
    <location>
        <begin position="72"/>
        <end position="170"/>
    </location>
</feature>
<accession>A0A3Q7HFI3</accession>
<evidence type="ECO:0000256" key="3">
    <source>
        <dbReference type="ARBA" id="ARBA00012827"/>
    </source>
</evidence>
<dbReference type="FunFam" id="2.40.30.20:FF:000004">
    <property type="entry name" value="Riboflavin synthase, alpha subunit"/>
    <property type="match status" value="1"/>
</dbReference>
<dbReference type="NCBIfam" id="TIGR00187">
    <property type="entry name" value="ribE"/>
    <property type="match status" value="1"/>
</dbReference>
<dbReference type="Pfam" id="PF00677">
    <property type="entry name" value="Lum_binding"/>
    <property type="match status" value="2"/>
</dbReference>
<keyword evidence="6" id="KW-0808">Transferase</keyword>
<reference evidence="12" key="1">
    <citation type="journal article" date="2012" name="Nature">
        <title>The tomato genome sequence provides insights into fleshy fruit evolution.</title>
        <authorList>
            <consortium name="Tomato Genome Consortium"/>
        </authorList>
    </citation>
    <scope>NUCLEOTIDE SEQUENCE [LARGE SCALE GENOMIC DNA]</scope>
    <source>
        <strain evidence="12">cv. Heinz 1706</strain>
    </source>
</reference>
<evidence type="ECO:0000256" key="10">
    <source>
        <dbReference type="SAM" id="Phobius"/>
    </source>
</evidence>
<dbReference type="EC" id="2.5.1.9" evidence="3"/>
<dbReference type="InParanoid" id="A0A3Q7HFI3"/>
<name>A0A3Q7HFI3_SOLLC</name>
<dbReference type="AlphaFoldDB" id="A0A3Q7HFI3"/>
<evidence type="ECO:0000256" key="7">
    <source>
        <dbReference type="ARBA" id="ARBA00022737"/>
    </source>
</evidence>
<feature type="repeat" description="Lumazine-binding" evidence="8">
    <location>
        <begin position="171"/>
        <end position="269"/>
    </location>
</feature>
<dbReference type="Proteomes" id="UP000004994">
    <property type="component" value="Chromosome 7"/>
</dbReference>
<dbReference type="NCBIfam" id="NF006767">
    <property type="entry name" value="PRK09289.1"/>
    <property type="match status" value="1"/>
</dbReference>
<keyword evidence="7" id="KW-0677">Repeat</keyword>
<dbReference type="EnsemblPlants" id="Solyc07g054190.3.1">
    <property type="protein sequence ID" value="Solyc07g054190.3.1"/>
    <property type="gene ID" value="Solyc07g054190.3"/>
</dbReference>
<dbReference type="FunFam" id="2.40.30.20:FF:000003">
    <property type="entry name" value="Riboflavin synthase, alpha subunit"/>
    <property type="match status" value="1"/>
</dbReference>
<feature type="transmembrane region" description="Helical" evidence="10">
    <location>
        <begin position="312"/>
        <end position="334"/>
    </location>
</feature>
<comment type="pathway">
    <text evidence="2">Cofactor biosynthesis; riboflavin biosynthesis; riboflavin from 2-hydroxy-3-oxobutyl phosphate and 5-amino-6-(D-ribitylamino)uracil: step 2/2.</text>
</comment>
<dbReference type="PANTHER" id="PTHR21098">
    <property type="entry name" value="RIBOFLAVIN SYNTHASE ALPHA CHAIN"/>
    <property type="match status" value="1"/>
</dbReference>
<dbReference type="Gramene" id="Solyc07g054190.3.1">
    <property type="protein sequence ID" value="Solyc07g054190.3.1"/>
    <property type="gene ID" value="Solyc07g054190.3"/>
</dbReference>
<keyword evidence="10" id="KW-1133">Transmembrane helix</keyword>
<keyword evidence="10" id="KW-0472">Membrane</keyword>
<feature type="region of interest" description="Disordered" evidence="9">
    <location>
        <begin position="1"/>
        <end position="20"/>
    </location>
</feature>